<evidence type="ECO:0000313" key="4">
    <source>
        <dbReference type="EMBL" id="MFH6985797.1"/>
    </source>
</evidence>
<keyword evidence="2 4" id="KW-0418">Kinase</keyword>
<feature type="domain" description="Carbohydrate kinase PfkB" evidence="3">
    <location>
        <begin position="3"/>
        <end position="292"/>
    </location>
</feature>
<dbReference type="Proteomes" id="UP001610063">
    <property type="component" value="Unassembled WGS sequence"/>
</dbReference>
<keyword evidence="1 4" id="KW-0808">Transferase</keyword>
<dbReference type="PANTHER" id="PTHR10584">
    <property type="entry name" value="SUGAR KINASE"/>
    <property type="match status" value="1"/>
</dbReference>
<dbReference type="SUPFAM" id="SSF53613">
    <property type="entry name" value="Ribokinase-like"/>
    <property type="match status" value="1"/>
</dbReference>
<dbReference type="Gene3D" id="3.40.1190.20">
    <property type="match status" value="1"/>
</dbReference>
<dbReference type="InterPro" id="IPR011611">
    <property type="entry name" value="PfkB_dom"/>
</dbReference>
<evidence type="ECO:0000256" key="2">
    <source>
        <dbReference type="ARBA" id="ARBA00022777"/>
    </source>
</evidence>
<dbReference type="PANTHER" id="PTHR10584:SF166">
    <property type="entry name" value="RIBOKINASE"/>
    <property type="match status" value="1"/>
</dbReference>
<name>A0ABW7NE85_9BACT</name>
<dbReference type="RefSeq" id="WP_395419210.1">
    <property type="nucleotide sequence ID" value="NZ_JBIPKE010000020.1"/>
</dbReference>
<evidence type="ECO:0000256" key="1">
    <source>
        <dbReference type="ARBA" id="ARBA00022679"/>
    </source>
</evidence>
<dbReference type="InterPro" id="IPR029056">
    <property type="entry name" value="Ribokinase-like"/>
</dbReference>
<evidence type="ECO:0000313" key="5">
    <source>
        <dbReference type="Proteomes" id="UP001610063"/>
    </source>
</evidence>
<dbReference type="Pfam" id="PF00294">
    <property type="entry name" value="PfkB"/>
    <property type="match status" value="1"/>
</dbReference>
<evidence type="ECO:0000259" key="3">
    <source>
        <dbReference type="Pfam" id="PF00294"/>
    </source>
</evidence>
<organism evidence="4 5">
    <name type="scientific">Marinoscillum luteum</name>
    <dbReference type="NCBI Taxonomy" id="861051"/>
    <lineage>
        <taxon>Bacteria</taxon>
        <taxon>Pseudomonadati</taxon>
        <taxon>Bacteroidota</taxon>
        <taxon>Cytophagia</taxon>
        <taxon>Cytophagales</taxon>
        <taxon>Reichenbachiellaceae</taxon>
        <taxon>Marinoscillum</taxon>
    </lineage>
</organism>
<reference evidence="4 5" key="1">
    <citation type="journal article" date="2013" name="Int. J. Syst. Evol. Microbiol.">
        <title>Marinoscillum luteum sp. nov., isolated from marine sediment.</title>
        <authorList>
            <person name="Cha I.T."/>
            <person name="Park S.J."/>
            <person name="Kim S.J."/>
            <person name="Kim J.G."/>
            <person name="Jung M.Y."/>
            <person name="Shin K.S."/>
            <person name="Kwon K.K."/>
            <person name="Yang S.H."/>
            <person name="Seo Y.S."/>
            <person name="Rhee S.K."/>
        </authorList>
    </citation>
    <scope>NUCLEOTIDE SEQUENCE [LARGE SCALE GENOMIC DNA]</scope>
    <source>
        <strain evidence="4 5">KCTC 23939</strain>
    </source>
</reference>
<dbReference type="EMBL" id="JBIPKE010000020">
    <property type="protein sequence ID" value="MFH6985797.1"/>
    <property type="molecule type" value="Genomic_DNA"/>
</dbReference>
<gene>
    <name evidence="4" type="ORF">ACHKAR_20250</name>
</gene>
<dbReference type="CDD" id="cd01166">
    <property type="entry name" value="KdgK"/>
    <property type="match status" value="1"/>
</dbReference>
<proteinExistence type="predicted"/>
<keyword evidence="5" id="KW-1185">Reference proteome</keyword>
<sequence length="312" mass="34231">MYDVLVVGELNVDIILNRIDGFPEVGKEKLSKDLRVVLGSSSAIFASNLATLGAQVAFVGKIGKDQFGQLVETSLKQKGVGTQFLVHTNDHQTGATVVLNYDMDRAMVTYPGAMEHLTEKEVRNDILTEARHLHVSSVFLQPNLKKNLVQLMERAKSFGLTTSLDPQWDPAEQWDLNLQELLPVVDVFLPNRSELKHLTKTNSVHHGIDAIKDFANIVAVKDGENGAILYHDGETIRKPAYLNKEVADCIGAGDSFDAGFISQYIQGKDLQTCLDFANLVGAVNTTEAGGTAAFQDLNKVKSIAKERFSFSI</sequence>
<dbReference type="GO" id="GO:0016301">
    <property type="term" value="F:kinase activity"/>
    <property type="evidence" value="ECO:0007669"/>
    <property type="project" value="UniProtKB-KW"/>
</dbReference>
<accession>A0ABW7NE85</accession>
<dbReference type="EC" id="2.7.1.-" evidence="4"/>
<protein>
    <submittedName>
        <fullName evidence="4">Carbohydrate kinase family protein</fullName>
        <ecNumber evidence="4">2.7.1.-</ecNumber>
    </submittedName>
</protein>
<comment type="caution">
    <text evidence="4">The sequence shown here is derived from an EMBL/GenBank/DDBJ whole genome shotgun (WGS) entry which is preliminary data.</text>
</comment>